<dbReference type="RefSeq" id="WP_343335278.1">
    <property type="nucleotide sequence ID" value="NZ_JAPOHD010000065.1"/>
</dbReference>
<accession>A0A9X3J7Y5</accession>
<sequence>MEWNLILSFLREGTKEKPKFEPDNLEYQSSGNHLKENPEVLSRLGQQAGSDETKVSAAKLHNTKEATPRCRLERGIS</sequence>
<gene>
    <name evidence="1" type="ORF">OU798_21580</name>
</gene>
<comment type="caution">
    <text evidence="1">The sequence shown here is derived from an EMBL/GenBank/DDBJ whole genome shotgun (WGS) entry which is preliminary data.</text>
</comment>
<keyword evidence="2" id="KW-1185">Reference proteome</keyword>
<evidence type="ECO:0000313" key="2">
    <source>
        <dbReference type="Proteomes" id="UP001145087"/>
    </source>
</evidence>
<dbReference type="EMBL" id="JAPOHD010000065">
    <property type="protein sequence ID" value="MCY1722953.1"/>
    <property type="molecule type" value="Genomic_DNA"/>
</dbReference>
<dbReference type="Proteomes" id="UP001145087">
    <property type="component" value="Unassembled WGS sequence"/>
</dbReference>
<evidence type="ECO:0000313" key="1">
    <source>
        <dbReference type="EMBL" id="MCY1722953.1"/>
    </source>
</evidence>
<name>A0A9X3J7Y5_9BACT</name>
<dbReference type="AlphaFoldDB" id="A0A9X3J7Y5"/>
<protein>
    <submittedName>
        <fullName evidence="1">Uncharacterized protein</fullName>
    </submittedName>
</protein>
<organism evidence="1 2">
    <name type="scientific">Draconibacterium aestuarii</name>
    <dbReference type="NCBI Taxonomy" id="2998507"/>
    <lineage>
        <taxon>Bacteria</taxon>
        <taxon>Pseudomonadati</taxon>
        <taxon>Bacteroidota</taxon>
        <taxon>Bacteroidia</taxon>
        <taxon>Marinilabiliales</taxon>
        <taxon>Prolixibacteraceae</taxon>
        <taxon>Draconibacterium</taxon>
    </lineage>
</organism>
<proteinExistence type="predicted"/>
<reference evidence="1" key="1">
    <citation type="submission" date="2022-11" db="EMBL/GenBank/DDBJ databases">
        <title>Marilongibacter aestuarii gen. nov., sp. nov., isolated from tidal flat sediment.</title>
        <authorList>
            <person name="Jiayan W."/>
        </authorList>
    </citation>
    <scope>NUCLEOTIDE SEQUENCE</scope>
    <source>
        <strain evidence="1">Z1-6</strain>
    </source>
</reference>